<organism evidence="2 3">
    <name type="scientific">Thermocatellispora tengchongensis</name>
    <dbReference type="NCBI Taxonomy" id="1073253"/>
    <lineage>
        <taxon>Bacteria</taxon>
        <taxon>Bacillati</taxon>
        <taxon>Actinomycetota</taxon>
        <taxon>Actinomycetes</taxon>
        <taxon>Streptosporangiales</taxon>
        <taxon>Streptosporangiaceae</taxon>
        <taxon>Thermocatellispora</taxon>
    </lineage>
</organism>
<accession>A0A840PGZ9</accession>
<evidence type="ECO:0000313" key="3">
    <source>
        <dbReference type="Proteomes" id="UP000578449"/>
    </source>
</evidence>
<name>A0A840PGZ9_9ACTN</name>
<dbReference type="RefSeq" id="WP_185054977.1">
    <property type="nucleotide sequence ID" value="NZ_BAABIX010000030.1"/>
</dbReference>
<sequence length="443" mass="48578">MTQPNLQFQRARKQLSSPSAPGESASRQDIADLANAWIYDMYRREGGLNRHYIGKLERGEVRWPNSDYRAALRHIFGVERDSDLGFHRPQRTKSASEPAITEEDVDRKGFIRTALGAAAAVSLVELSEPASPARSSGLPAVVTEGDIRKLRHIAGVFSSWDHTYGGGLVREAVAAQLRYSVGLLRHSRCPNSLRNDLFSAVGHLGHVAAFMAFDSFSHDDARRMFGMALGCAEEAGDWHLRAKILSSMARQAIWTGDADNGLTLIEFAMVRSDRLTPAERAMLMSARARALAKLGRVQETLATVGRGDEEFARVKPSEEPPWMRYYDAAQHAGDTGHALYDLAINGKFVSEATGRLASAVAGHTSAYVRSRAISGIKLASLTMVTGDPVEAAHIGARALTDAGTVRSRRAQTDMEELSRLALPHQRHGQVVELRRRITEATRS</sequence>
<feature type="compositionally biased region" description="Polar residues" evidence="1">
    <location>
        <begin position="1"/>
        <end position="19"/>
    </location>
</feature>
<keyword evidence="3" id="KW-1185">Reference proteome</keyword>
<dbReference type="EMBL" id="JACHGN010000021">
    <property type="protein sequence ID" value="MBB5138106.1"/>
    <property type="molecule type" value="Genomic_DNA"/>
</dbReference>
<dbReference type="Proteomes" id="UP000578449">
    <property type="component" value="Unassembled WGS sequence"/>
</dbReference>
<reference evidence="2 3" key="1">
    <citation type="submission" date="2020-08" db="EMBL/GenBank/DDBJ databases">
        <title>Genomic Encyclopedia of Type Strains, Phase IV (KMG-IV): sequencing the most valuable type-strain genomes for metagenomic binning, comparative biology and taxonomic classification.</title>
        <authorList>
            <person name="Goeker M."/>
        </authorList>
    </citation>
    <scope>NUCLEOTIDE SEQUENCE [LARGE SCALE GENOMIC DNA]</scope>
    <source>
        <strain evidence="2 3">DSM 45615</strain>
    </source>
</reference>
<evidence type="ECO:0008006" key="4">
    <source>
        <dbReference type="Google" id="ProtNLM"/>
    </source>
</evidence>
<comment type="caution">
    <text evidence="2">The sequence shown here is derived from an EMBL/GenBank/DDBJ whole genome shotgun (WGS) entry which is preliminary data.</text>
</comment>
<evidence type="ECO:0000256" key="1">
    <source>
        <dbReference type="SAM" id="MobiDB-lite"/>
    </source>
</evidence>
<feature type="region of interest" description="Disordered" evidence="1">
    <location>
        <begin position="1"/>
        <end position="27"/>
    </location>
</feature>
<protein>
    <recommendedName>
        <fullName evidence="4">XRE family transcriptional regulator</fullName>
    </recommendedName>
</protein>
<evidence type="ECO:0000313" key="2">
    <source>
        <dbReference type="EMBL" id="MBB5138106.1"/>
    </source>
</evidence>
<gene>
    <name evidence="2" type="ORF">HNP84_007859</name>
</gene>
<proteinExistence type="predicted"/>
<dbReference type="AlphaFoldDB" id="A0A840PGZ9"/>